<accession>A0A0P1BN55</accession>
<protein>
    <submittedName>
        <fullName evidence="2">TAP C-terminal (TAP-C) domain</fullName>
    </submittedName>
</protein>
<name>A0A0P1BN55_9BASI</name>
<evidence type="ECO:0000313" key="3">
    <source>
        <dbReference type="Proteomes" id="UP000054845"/>
    </source>
</evidence>
<evidence type="ECO:0000259" key="1">
    <source>
        <dbReference type="PROSITE" id="PS51281"/>
    </source>
</evidence>
<evidence type="ECO:0000313" key="2">
    <source>
        <dbReference type="EMBL" id="CEH17783.1"/>
    </source>
</evidence>
<feature type="domain" description="TAP-C" evidence="1">
    <location>
        <begin position="1"/>
        <end position="32"/>
    </location>
</feature>
<dbReference type="GO" id="GO:0051028">
    <property type="term" value="P:mRNA transport"/>
    <property type="evidence" value="ECO:0007669"/>
    <property type="project" value="InterPro"/>
</dbReference>
<proteinExistence type="predicted"/>
<keyword evidence="3" id="KW-1185">Reference proteome</keyword>
<organism evidence="2 3">
    <name type="scientific">Ceraceosorus bombacis</name>
    <dbReference type="NCBI Taxonomy" id="401625"/>
    <lineage>
        <taxon>Eukaryota</taxon>
        <taxon>Fungi</taxon>
        <taxon>Dikarya</taxon>
        <taxon>Basidiomycota</taxon>
        <taxon>Ustilaginomycotina</taxon>
        <taxon>Exobasidiomycetes</taxon>
        <taxon>Ceraceosorales</taxon>
        <taxon>Ceraceosoraceae</taxon>
        <taxon>Ceraceosorus</taxon>
    </lineage>
</organism>
<dbReference type="PROSITE" id="PS51281">
    <property type="entry name" value="TAP_C"/>
    <property type="match status" value="1"/>
</dbReference>
<dbReference type="EMBL" id="CCYA01000265">
    <property type="protein sequence ID" value="CEH17783.1"/>
    <property type="molecule type" value="Genomic_DNA"/>
</dbReference>
<dbReference type="GO" id="GO:0005634">
    <property type="term" value="C:nucleus"/>
    <property type="evidence" value="ECO:0007669"/>
    <property type="project" value="InterPro"/>
</dbReference>
<sequence>MEQMNWDLCVFMQNFSDCAARNDSPCSAQEELGGWEPDRKDGNWWQRSHVSSASIVELTSHITLQSRMAVLQSRVIDWKMEHTAA</sequence>
<dbReference type="AlphaFoldDB" id="A0A0P1BN55"/>
<reference evidence="2 3" key="1">
    <citation type="submission" date="2014-09" db="EMBL/GenBank/DDBJ databases">
        <authorList>
            <person name="Magalhaes I.L.F."/>
            <person name="Oliveira U."/>
            <person name="Santos F.R."/>
            <person name="Vidigal T.H.D.A."/>
            <person name="Brescovit A.D."/>
            <person name="Santos A.J."/>
        </authorList>
    </citation>
    <scope>NUCLEOTIDE SEQUENCE [LARGE SCALE GENOMIC DNA]</scope>
</reference>
<dbReference type="Proteomes" id="UP000054845">
    <property type="component" value="Unassembled WGS sequence"/>
</dbReference>
<dbReference type="InterPro" id="IPR005637">
    <property type="entry name" value="TAP_C_dom"/>
</dbReference>